<evidence type="ECO:0000313" key="12">
    <source>
        <dbReference type="RefSeq" id="XP_006209271.1"/>
    </source>
</evidence>
<dbReference type="KEGG" id="vpc:102535851"/>
<feature type="transmembrane region" description="Helical" evidence="9">
    <location>
        <begin position="473"/>
        <end position="492"/>
    </location>
</feature>
<keyword evidence="12" id="KW-0675">Receptor</keyword>
<name>A0A6I9ICY3_VICPA</name>
<dbReference type="PANTHER" id="PTHR14402:SF2">
    <property type="entry name" value="RECEPTOR-TRANSPORTING PROTEIN 5"/>
    <property type="match status" value="1"/>
</dbReference>
<evidence type="ECO:0000256" key="4">
    <source>
        <dbReference type="ARBA" id="ARBA00022771"/>
    </source>
</evidence>
<sequence length="500" mass="54398">MDGVDVWASTLAQLMARRKPQDTWELVPEENLASGHVDSRGFQYRLRGLSRLQCGRCQWGWSSAHVHILFHLWWDEDSRLGLVKMRLWGQQCRVCPPGRDTCQVSLLNVRLFLNKLVLFIVQKCYGEGPGADQCPEICFGERCEACDLGVCFFQKPPDPAWGPEVKSPSAGKGSTASPAPLNSHLAVERSRGYSPRSVTAHLLEDSTFFHEDEDVVTVPFSLVRKDKGPTAEHSGQATIGRGSLYLPASSKTTPKGRSLPVNLRAPIFHGKGPLLSSIKPLETTNFIYKGQSCMPIPDKDEDEDPEWSLGHGQSLVPDGDSPQLLPYVVGLTNHGEGSLTFPSALADLIEEEDNPAILDGSLTFPFIFADQSKGGPSSACSTKGKGEDGGRGPLPGTSARGSLATSSGAITIPYSVLGVIRHKGSGPTAGGPQSGCDQKRRQRRSALGRCPREEDFCCVEGCCVPRFDPYEEVWIWVSVAACVLWILYLYTVSPDSSPRG</sequence>
<dbReference type="SMART" id="SM01328">
    <property type="entry name" value="zf-3CxxC"/>
    <property type="match status" value="1"/>
</dbReference>
<comment type="subcellular location">
    <subcellularLocation>
        <location evidence="1">Membrane</location>
        <topology evidence="1">Single-pass membrane protein</topology>
    </subcellularLocation>
</comment>
<feature type="region of interest" description="Disordered" evidence="8">
    <location>
        <begin position="162"/>
        <end position="181"/>
    </location>
</feature>
<evidence type="ECO:0000256" key="1">
    <source>
        <dbReference type="ARBA" id="ARBA00004167"/>
    </source>
</evidence>
<dbReference type="GO" id="GO:0001580">
    <property type="term" value="P:detection of chemical stimulus involved in sensory perception of bitter taste"/>
    <property type="evidence" value="ECO:0007669"/>
    <property type="project" value="TreeGrafter"/>
</dbReference>
<keyword evidence="3" id="KW-0479">Metal-binding</keyword>
<evidence type="ECO:0000259" key="10">
    <source>
        <dbReference type="SMART" id="SM01328"/>
    </source>
</evidence>
<dbReference type="GeneID" id="102535851"/>
<dbReference type="GO" id="GO:0051205">
    <property type="term" value="P:protein insertion into membrane"/>
    <property type="evidence" value="ECO:0007669"/>
    <property type="project" value="TreeGrafter"/>
</dbReference>
<keyword evidence="4" id="KW-0863">Zinc-finger</keyword>
<organism evidence="11 12">
    <name type="scientific">Vicugna pacos</name>
    <name type="common">Alpaca</name>
    <name type="synonym">Lama pacos</name>
    <dbReference type="NCBI Taxonomy" id="30538"/>
    <lineage>
        <taxon>Eukaryota</taxon>
        <taxon>Metazoa</taxon>
        <taxon>Chordata</taxon>
        <taxon>Craniata</taxon>
        <taxon>Vertebrata</taxon>
        <taxon>Euteleostomi</taxon>
        <taxon>Mammalia</taxon>
        <taxon>Eutheria</taxon>
        <taxon>Laurasiatheria</taxon>
        <taxon>Artiodactyla</taxon>
        <taxon>Tylopoda</taxon>
        <taxon>Camelidae</taxon>
        <taxon>Vicugna</taxon>
    </lineage>
</organism>
<dbReference type="InterPro" id="IPR027377">
    <property type="entry name" value="ZAR1/RTP1-5-like_Znf-3CxxC"/>
</dbReference>
<dbReference type="FunCoup" id="A0A6I9ICY3">
    <property type="interactions" value="1"/>
</dbReference>
<dbReference type="PANTHER" id="PTHR14402">
    <property type="entry name" value="RECEPTOR TRANSPORTING PROTEIN"/>
    <property type="match status" value="1"/>
</dbReference>
<dbReference type="Pfam" id="PF13695">
    <property type="entry name" value="Zn_ribbon_3CxxC"/>
    <property type="match status" value="1"/>
</dbReference>
<evidence type="ECO:0000256" key="9">
    <source>
        <dbReference type="SAM" id="Phobius"/>
    </source>
</evidence>
<gene>
    <name evidence="12" type="primary">RTP5</name>
</gene>
<keyword evidence="6 9" id="KW-1133">Transmembrane helix</keyword>
<dbReference type="InterPro" id="IPR026096">
    <property type="entry name" value="R-trans_p"/>
</dbReference>
<dbReference type="OrthoDB" id="9834809at2759"/>
<protein>
    <submittedName>
        <fullName evidence="12">Receptor-transporting protein 5 isoform X1</fullName>
    </submittedName>
</protein>
<feature type="region of interest" description="Disordered" evidence="8">
    <location>
        <begin position="300"/>
        <end position="319"/>
    </location>
</feature>
<evidence type="ECO:0000256" key="8">
    <source>
        <dbReference type="SAM" id="MobiDB-lite"/>
    </source>
</evidence>
<evidence type="ECO:0000256" key="5">
    <source>
        <dbReference type="ARBA" id="ARBA00022833"/>
    </source>
</evidence>
<evidence type="ECO:0000313" key="11">
    <source>
        <dbReference type="Proteomes" id="UP001652581"/>
    </source>
</evidence>
<evidence type="ECO:0000256" key="2">
    <source>
        <dbReference type="ARBA" id="ARBA00022692"/>
    </source>
</evidence>
<keyword evidence="11" id="KW-1185">Reference proteome</keyword>
<reference evidence="12" key="1">
    <citation type="submission" date="2025-08" db="UniProtKB">
        <authorList>
            <consortium name="RefSeq"/>
        </authorList>
    </citation>
    <scope>IDENTIFICATION</scope>
</reference>
<dbReference type="GO" id="GO:0008270">
    <property type="term" value="F:zinc ion binding"/>
    <property type="evidence" value="ECO:0007669"/>
    <property type="project" value="UniProtKB-KW"/>
</dbReference>
<dbReference type="GO" id="GO:0031849">
    <property type="term" value="F:olfactory receptor binding"/>
    <property type="evidence" value="ECO:0007669"/>
    <property type="project" value="TreeGrafter"/>
</dbReference>
<dbReference type="Proteomes" id="UP001652581">
    <property type="component" value="Chromosome 5"/>
</dbReference>
<dbReference type="InParanoid" id="A0A6I9ICY3"/>
<accession>A0A6I9ICY3</accession>
<evidence type="ECO:0000256" key="6">
    <source>
        <dbReference type="ARBA" id="ARBA00022989"/>
    </source>
</evidence>
<proteinExistence type="predicted"/>
<dbReference type="AlphaFoldDB" id="A0A6I9ICY3"/>
<keyword evidence="5" id="KW-0862">Zinc</keyword>
<feature type="region of interest" description="Disordered" evidence="8">
    <location>
        <begin position="373"/>
        <end position="404"/>
    </location>
</feature>
<dbReference type="RefSeq" id="XP_006209271.1">
    <property type="nucleotide sequence ID" value="XM_006209209.4"/>
</dbReference>
<keyword evidence="7 9" id="KW-0472">Membrane</keyword>
<evidence type="ECO:0000256" key="3">
    <source>
        <dbReference type="ARBA" id="ARBA00022723"/>
    </source>
</evidence>
<evidence type="ECO:0000256" key="7">
    <source>
        <dbReference type="ARBA" id="ARBA00023136"/>
    </source>
</evidence>
<feature type="domain" description="3CxxC-type" evidence="10">
    <location>
        <begin position="47"/>
        <end position="149"/>
    </location>
</feature>
<dbReference type="CTD" id="285093"/>
<keyword evidence="2 9" id="KW-0812">Transmembrane</keyword>
<dbReference type="GO" id="GO:0016020">
    <property type="term" value="C:membrane"/>
    <property type="evidence" value="ECO:0007669"/>
    <property type="project" value="UniProtKB-SubCell"/>
</dbReference>
<dbReference type="GO" id="GO:0006612">
    <property type="term" value="P:protein targeting to membrane"/>
    <property type="evidence" value="ECO:0007669"/>
    <property type="project" value="TreeGrafter"/>
</dbReference>